<sequence>MPPRSSNQDEIDTNEKEEHPLLETECFLELVFVEVRPRSLRGFSLIHIGYIRTIVVEGGGPVQGIQFEGATHFWVNADGSYQEEGKNNVMGKIWDKVGIKLLCALLSLPTPPKDTNPSGEEVANPANGVLPNFLRQKTLHKLLLVGCDKSGTSTIFKQAVEISSMDYDPSDTDILYAEGITPSNGLASMEFSFPKSIQDSFMDAADQIDPLHRFQLIRVHASSLGENCKWLEMFEDTDLVLYCVSLTDYDQFSDNTNGVSSNKMLESKSSLKALSHIQPFIERTPSDTQQVRPSRGKDRTNPLTRCEWFCDFNPVIRHNQSSTSGNYNYPSTSRSSFFTRVSGLESDGGGEISYRSATTSFIVGLIGRVGGSGELAGGFRLVDLVLVEVYGAPGLVRPLRHRREIKIVARRLRPPVFSSPLRPAAVPFRTSPATSSLPTSSPPHFSNGSVELQHEVSDATEQFVVKAPIVYTV</sequence>
<dbReference type="Gene3D" id="3.40.50.300">
    <property type="entry name" value="P-loop containing nucleotide triphosphate hydrolases"/>
    <property type="match status" value="1"/>
</dbReference>
<keyword evidence="3" id="KW-0807">Transducer</keyword>
<keyword evidence="2" id="KW-0342">GTP-binding</keyword>
<dbReference type="GO" id="GO:0031683">
    <property type="term" value="F:G-protein beta/gamma-subunit complex binding"/>
    <property type="evidence" value="ECO:0007669"/>
    <property type="project" value="InterPro"/>
</dbReference>
<organism evidence="5 6">
    <name type="scientific">Rhododendron williamsianum</name>
    <dbReference type="NCBI Taxonomy" id="262921"/>
    <lineage>
        <taxon>Eukaryota</taxon>
        <taxon>Viridiplantae</taxon>
        <taxon>Streptophyta</taxon>
        <taxon>Embryophyta</taxon>
        <taxon>Tracheophyta</taxon>
        <taxon>Spermatophyta</taxon>
        <taxon>Magnoliopsida</taxon>
        <taxon>eudicotyledons</taxon>
        <taxon>Gunneridae</taxon>
        <taxon>Pentapetalae</taxon>
        <taxon>asterids</taxon>
        <taxon>Ericales</taxon>
        <taxon>Ericaceae</taxon>
        <taxon>Ericoideae</taxon>
        <taxon>Rhodoreae</taxon>
        <taxon>Rhododendron</taxon>
    </lineage>
</organism>
<dbReference type="InterPro" id="IPR001019">
    <property type="entry name" value="Gprotein_alpha_su"/>
</dbReference>
<name>A0A6A4KWK4_9ERIC</name>
<protein>
    <submittedName>
        <fullName evidence="5">Uncharacterized protein</fullName>
    </submittedName>
</protein>
<dbReference type="Pfam" id="PF00503">
    <property type="entry name" value="G-alpha"/>
    <property type="match status" value="1"/>
</dbReference>
<feature type="non-terminal residue" evidence="5">
    <location>
        <position position="1"/>
    </location>
</feature>
<dbReference type="OrthoDB" id="5817230at2759"/>
<evidence type="ECO:0000313" key="5">
    <source>
        <dbReference type="EMBL" id="KAE9447219.1"/>
    </source>
</evidence>
<dbReference type="GO" id="GO:0005525">
    <property type="term" value="F:GTP binding"/>
    <property type="evidence" value="ECO:0007669"/>
    <property type="project" value="UniProtKB-KW"/>
</dbReference>
<evidence type="ECO:0000256" key="2">
    <source>
        <dbReference type="ARBA" id="ARBA00023134"/>
    </source>
</evidence>
<dbReference type="PANTHER" id="PTHR10218">
    <property type="entry name" value="GTP-BINDING PROTEIN ALPHA SUBUNIT"/>
    <property type="match status" value="1"/>
</dbReference>
<keyword evidence="6" id="KW-1185">Reference proteome</keyword>
<keyword evidence="4" id="KW-0479">Metal-binding</keyword>
<keyword evidence="4" id="KW-0460">Magnesium</keyword>
<dbReference type="GO" id="GO:0003924">
    <property type="term" value="F:GTPase activity"/>
    <property type="evidence" value="ECO:0007669"/>
    <property type="project" value="InterPro"/>
</dbReference>
<gene>
    <name evidence="5" type="ORF">C3L33_20873</name>
</gene>
<evidence type="ECO:0000313" key="6">
    <source>
        <dbReference type="Proteomes" id="UP000428333"/>
    </source>
</evidence>
<evidence type="ECO:0000256" key="1">
    <source>
        <dbReference type="ARBA" id="ARBA00022741"/>
    </source>
</evidence>
<feature type="non-terminal residue" evidence="5">
    <location>
        <position position="473"/>
    </location>
</feature>
<accession>A0A6A4KWK4</accession>
<dbReference type="GO" id="GO:0007188">
    <property type="term" value="P:adenylate cyclase-modulating G protein-coupled receptor signaling pathway"/>
    <property type="evidence" value="ECO:0007669"/>
    <property type="project" value="TreeGrafter"/>
</dbReference>
<dbReference type="Proteomes" id="UP000428333">
    <property type="component" value="Linkage Group LG13"/>
</dbReference>
<dbReference type="GO" id="GO:0005737">
    <property type="term" value="C:cytoplasm"/>
    <property type="evidence" value="ECO:0007669"/>
    <property type="project" value="TreeGrafter"/>
</dbReference>
<dbReference type="PANTHER" id="PTHR10218:SF321">
    <property type="entry name" value="EXTRA-LARGE GUANINE NUCLEOTIDE-BINDING PROTEIN 2"/>
    <property type="match status" value="1"/>
</dbReference>
<comment type="caution">
    <text evidence="5">The sequence shown here is derived from an EMBL/GenBank/DDBJ whole genome shotgun (WGS) entry which is preliminary data.</text>
</comment>
<dbReference type="InterPro" id="IPR027417">
    <property type="entry name" value="P-loop_NTPase"/>
</dbReference>
<evidence type="ECO:0000256" key="4">
    <source>
        <dbReference type="PIRSR" id="PIRSR601019-2"/>
    </source>
</evidence>
<reference evidence="5 6" key="1">
    <citation type="journal article" date="2019" name="Genome Biol. Evol.">
        <title>The Rhododendron genome and chromosomal organization provide insight into shared whole-genome duplications across the heath family (Ericaceae).</title>
        <authorList>
            <person name="Soza V.L."/>
            <person name="Lindsley D."/>
            <person name="Waalkes A."/>
            <person name="Ramage E."/>
            <person name="Patwardhan R.P."/>
            <person name="Burton J.N."/>
            <person name="Adey A."/>
            <person name="Kumar A."/>
            <person name="Qiu R."/>
            <person name="Shendure J."/>
            <person name="Hall B."/>
        </authorList>
    </citation>
    <scope>NUCLEOTIDE SEQUENCE [LARGE SCALE GENOMIC DNA]</scope>
    <source>
        <strain evidence="5">RSF 1966-606</strain>
    </source>
</reference>
<dbReference type="SUPFAM" id="SSF52540">
    <property type="entry name" value="P-loop containing nucleoside triphosphate hydrolases"/>
    <property type="match status" value="1"/>
</dbReference>
<feature type="binding site" evidence="4">
    <location>
        <position position="183"/>
    </location>
    <ligand>
        <name>Mg(2+)</name>
        <dbReference type="ChEBI" id="CHEBI:18420"/>
    </ligand>
</feature>
<dbReference type="AlphaFoldDB" id="A0A6A4KWK4"/>
<dbReference type="EMBL" id="QEFC01003701">
    <property type="protein sequence ID" value="KAE9447219.1"/>
    <property type="molecule type" value="Genomic_DNA"/>
</dbReference>
<proteinExistence type="predicted"/>
<dbReference type="GO" id="GO:0005834">
    <property type="term" value="C:heterotrimeric G-protein complex"/>
    <property type="evidence" value="ECO:0007669"/>
    <property type="project" value="TreeGrafter"/>
</dbReference>
<dbReference type="GO" id="GO:0046872">
    <property type="term" value="F:metal ion binding"/>
    <property type="evidence" value="ECO:0007669"/>
    <property type="project" value="UniProtKB-KW"/>
</dbReference>
<dbReference type="GO" id="GO:0001664">
    <property type="term" value="F:G protein-coupled receptor binding"/>
    <property type="evidence" value="ECO:0007669"/>
    <property type="project" value="TreeGrafter"/>
</dbReference>
<keyword evidence="1" id="KW-0547">Nucleotide-binding</keyword>
<evidence type="ECO:0000256" key="3">
    <source>
        <dbReference type="ARBA" id="ARBA00023224"/>
    </source>
</evidence>